<evidence type="ECO:0000313" key="2">
    <source>
        <dbReference type="Proteomes" id="UP000009049"/>
    </source>
</evidence>
<accession>A4CHI1</accession>
<dbReference type="Proteomes" id="UP000009049">
    <property type="component" value="Chromosome"/>
</dbReference>
<evidence type="ECO:0000313" key="1">
    <source>
        <dbReference type="EMBL" id="EAR16389.1"/>
    </source>
</evidence>
<dbReference type="EMBL" id="CP001712">
    <property type="protein sequence ID" value="EAR16389.1"/>
    <property type="molecule type" value="Genomic_DNA"/>
</dbReference>
<name>A4CHI1_ROBBH</name>
<keyword evidence="2" id="KW-1185">Reference proteome</keyword>
<dbReference type="HOGENOM" id="CLU_3295774_0_0_10"/>
<reference evidence="1 2" key="1">
    <citation type="journal article" date="2009" name="J. Bacteriol.">
        <title>Complete genome sequence of Robiginitalea biformata HTCC2501.</title>
        <authorList>
            <person name="Oh H.M."/>
            <person name="Giovannoni S.J."/>
            <person name="Lee K."/>
            <person name="Ferriera S."/>
            <person name="Johnson J."/>
            <person name="Cho J.C."/>
        </authorList>
    </citation>
    <scope>NUCLEOTIDE SEQUENCE [LARGE SCALE GENOMIC DNA]</scope>
    <source>
        <strain evidence="2">ATCC BAA-864 / HTCC2501 / KCTC 12146</strain>
    </source>
</reference>
<gene>
    <name evidence="1" type="ordered locus">RB2501_05805</name>
</gene>
<sequence>MDKDILFNLKSGSGKFPYNHYWNLRIPITFAPQKIEHYEL</sequence>
<proteinExistence type="predicted"/>
<protein>
    <submittedName>
        <fullName evidence="1">Uncharacterized protein</fullName>
    </submittedName>
</protein>
<dbReference type="KEGG" id="rbi:RB2501_05805"/>
<organism evidence="1 2">
    <name type="scientific">Robiginitalea biformata (strain ATCC BAA-864 / DSM 15991 / KCTC 12146 / HTCC2501)</name>
    <dbReference type="NCBI Taxonomy" id="313596"/>
    <lineage>
        <taxon>Bacteria</taxon>
        <taxon>Pseudomonadati</taxon>
        <taxon>Bacteroidota</taxon>
        <taxon>Flavobacteriia</taxon>
        <taxon>Flavobacteriales</taxon>
        <taxon>Flavobacteriaceae</taxon>
        <taxon>Robiginitalea</taxon>
    </lineage>
</organism>
<dbReference type="AlphaFoldDB" id="A4CHI1"/>